<dbReference type="PROSITE" id="PS51724">
    <property type="entry name" value="SPOR"/>
    <property type="match status" value="1"/>
</dbReference>
<dbReference type="Gene3D" id="3.30.70.1070">
    <property type="entry name" value="Sporulation related repeat"/>
    <property type="match status" value="1"/>
</dbReference>
<keyword evidence="1" id="KW-0732">Signal</keyword>
<dbReference type="InterPro" id="IPR036680">
    <property type="entry name" value="SPOR-like_sf"/>
</dbReference>
<comment type="caution">
    <text evidence="3">The sequence shown here is derived from an EMBL/GenBank/DDBJ whole genome shotgun (WGS) entry which is preliminary data.</text>
</comment>
<keyword evidence="3" id="KW-0131">Cell cycle</keyword>
<organism evidence="3 4">
    <name type="scientific">Rheinheimera soli</name>
    <dbReference type="NCBI Taxonomy" id="443616"/>
    <lineage>
        <taxon>Bacteria</taxon>
        <taxon>Pseudomonadati</taxon>
        <taxon>Pseudomonadota</taxon>
        <taxon>Gammaproteobacteria</taxon>
        <taxon>Chromatiales</taxon>
        <taxon>Chromatiaceae</taxon>
        <taxon>Rheinheimera</taxon>
    </lineage>
</organism>
<dbReference type="RefSeq" id="WP_310273466.1">
    <property type="nucleotide sequence ID" value="NZ_JAVDWR010000001.1"/>
</dbReference>
<proteinExistence type="predicted"/>
<dbReference type="EMBL" id="JAVDWR010000001">
    <property type="protein sequence ID" value="MDR7119168.1"/>
    <property type="molecule type" value="Genomic_DNA"/>
</dbReference>
<keyword evidence="3" id="KW-0132">Cell division</keyword>
<feature type="signal peptide" evidence="1">
    <location>
        <begin position="1"/>
        <end position="20"/>
    </location>
</feature>
<sequence length="237" mass="25512">MNKSLLCSIAVLLSSLVAGCASQPEPVATSNNKEMEAELAEWRKLKPGVQRLVAIEGELKGLLATLETITENEPTAQLATADNGHNVQTQVMTPVHFEEKKLAAPVPVQTLAVQPAAKEINDEILTATLSQTTASTSVEQKRSVLSQADAGPKAESTSFSLQLASVTKEEAVDPTWTQLKKRHPEVLGSLALHSEQVLIANRTYYRVKAGRFESYNEAKQSCKLLMSSGASCIVNKG</sequence>
<dbReference type="GO" id="GO:0051301">
    <property type="term" value="P:cell division"/>
    <property type="evidence" value="ECO:0007669"/>
    <property type="project" value="UniProtKB-KW"/>
</dbReference>
<protein>
    <submittedName>
        <fullName evidence="3">Septal ring-binding cell division protein DamX</fullName>
    </submittedName>
</protein>
<evidence type="ECO:0000313" key="3">
    <source>
        <dbReference type="EMBL" id="MDR7119168.1"/>
    </source>
</evidence>
<dbReference type="InterPro" id="IPR007730">
    <property type="entry name" value="SPOR-like_dom"/>
</dbReference>
<keyword evidence="4" id="KW-1185">Reference proteome</keyword>
<reference evidence="3 4" key="1">
    <citation type="submission" date="2023-07" db="EMBL/GenBank/DDBJ databases">
        <title>Sorghum-associated microbial communities from plants grown in Nebraska, USA.</title>
        <authorList>
            <person name="Schachtman D."/>
        </authorList>
    </citation>
    <scope>NUCLEOTIDE SEQUENCE [LARGE SCALE GENOMIC DNA]</scope>
    <source>
        <strain evidence="3 4">4138</strain>
    </source>
</reference>
<evidence type="ECO:0000256" key="1">
    <source>
        <dbReference type="SAM" id="SignalP"/>
    </source>
</evidence>
<name>A0ABU1VUW7_9GAMM</name>
<dbReference type="PROSITE" id="PS51257">
    <property type="entry name" value="PROKAR_LIPOPROTEIN"/>
    <property type="match status" value="1"/>
</dbReference>
<evidence type="ECO:0000313" key="4">
    <source>
        <dbReference type="Proteomes" id="UP001257909"/>
    </source>
</evidence>
<dbReference type="Pfam" id="PF05036">
    <property type="entry name" value="SPOR"/>
    <property type="match status" value="1"/>
</dbReference>
<dbReference type="Proteomes" id="UP001257909">
    <property type="component" value="Unassembled WGS sequence"/>
</dbReference>
<feature type="chain" id="PRO_5045999796" evidence="1">
    <location>
        <begin position="21"/>
        <end position="237"/>
    </location>
</feature>
<dbReference type="SUPFAM" id="SSF110997">
    <property type="entry name" value="Sporulation related repeat"/>
    <property type="match status" value="1"/>
</dbReference>
<feature type="domain" description="SPOR" evidence="2">
    <location>
        <begin position="153"/>
        <end position="237"/>
    </location>
</feature>
<gene>
    <name evidence="3" type="ORF">J2W69_000083</name>
</gene>
<evidence type="ECO:0000259" key="2">
    <source>
        <dbReference type="PROSITE" id="PS51724"/>
    </source>
</evidence>
<accession>A0ABU1VUW7</accession>